<dbReference type="RefSeq" id="WP_238744952.1">
    <property type="nucleotide sequence ID" value="NZ_JAKOOW010000001.1"/>
</dbReference>
<proteinExistence type="predicted"/>
<gene>
    <name evidence="2" type="ORF">MB824_00680</name>
</gene>
<organism evidence="2 3">
    <name type="scientific">Kingella pumchi</name>
    <dbReference type="NCBI Taxonomy" id="2779506"/>
    <lineage>
        <taxon>Bacteria</taxon>
        <taxon>Pseudomonadati</taxon>
        <taxon>Pseudomonadota</taxon>
        <taxon>Betaproteobacteria</taxon>
        <taxon>Neisseriales</taxon>
        <taxon>Neisseriaceae</taxon>
        <taxon>Kingella</taxon>
    </lineage>
</organism>
<reference evidence="2 3" key="1">
    <citation type="submission" date="2022-02" db="EMBL/GenBank/DDBJ databases">
        <title>Genome sequence data of Kingella unionensis sp. nov. strain CICC 24913 (CCUG 75125).</title>
        <authorList>
            <person name="Xiao M."/>
        </authorList>
    </citation>
    <scope>NUCLEOTIDE SEQUENCE [LARGE SCALE GENOMIC DNA]</scope>
    <source>
        <strain evidence="2 3">CICC 24913</strain>
    </source>
</reference>
<sequence length="63" mass="7191">MSRQNSAFRQPEKTDDRKAEQCFATGQTASLNSPAAKFKVLYVSAEKTPHQYPYILNGFKKYC</sequence>
<dbReference type="EMBL" id="JAKOOW010000001">
    <property type="protein sequence ID" value="MCG6503023.1"/>
    <property type="molecule type" value="Genomic_DNA"/>
</dbReference>
<evidence type="ECO:0000256" key="1">
    <source>
        <dbReference type="SAM" id="MobiDB-lite"/>
    </source>
</evidence>
<protein>
    <submittedName>
        <fullName evidence="2">Uncharacterized protein</fullName>
    </submittedName>
</protein>
<name>A0ABS9NJR1_9NEIS</name>
<keyword evidence="3" id="KW-1185">Reference proteome</keyword>
<evidence type="ECO:0000313" key="3">
    <source>
        <dbReference type="Proteomes" id="UP001298424"/>
    </source>
</evidence>
<comment type="caution">
    <text evidence="2">The sequence shown here is derived from an EMBL/GenBank/DDBJ whole genome shotgun (WGS) entry which is preliminary data.</text>
</comment>
<dbReference type="Proteomes" id="UP001298424">
    <property type="component" value="Unassembled WGS sequence"/>
</dbReference>
<feature type="compositionally biased region" description="Basic and acidic residues" evidence="1">
    <location>
        <begin position="10"/>
        <end position="20"/>
    </location>
</feature>
<evidence type="ECO:0000313" key="2">
    <source>
        <dbReference type="EMBL" id="MCG6503023.1"/>
    </source>
</evidence>
<feature type="region of interest" description="Disordered" evidence="1">
    <location>
        <begin position="1"/>
        <end position="21"/>
    </location>
</feature>
<accession>A0ABS9NJR1</accession>